<accession>A0A5B9QML4</accession>
<dbReference type="CDD" id="cd05382">
    <property type="entry name" value="CAP_GAPR1-like"/>
    <property type="match status" value="1"/>
</dbReference>
<evidence type="ECO:0000313" key="5">
    <source>
        <dbReference type="Proteomes" id="UP000325286"/>
    </source>
</evidence>
<dbReference type="PANTHER" id="PTHR10334">
    <property type="entry name" value="CYSTEINE-RICH SECRETORY PROTEIN-RELATED"/>
    <property type="match status" value="1"/>
</dbReference>
<feature type="transmembrane region" description="Helical" evidence="2">
    <location>
        <begin position="21"/>
        <end position="39"/>
    </location>
</feature>
<dbReference type="OrthoDB" id="9794228at2"/>
<reference evidence="4 5" key="1">
    <citation type="submission" date="2019-08" db="EMBL/GenBank/DDBJ databases">
        <title>Deep-cultivation of Planctomycetes and their phenomic and genomic characterization uncovers novel biology.</title>
        <authorList>
            <person name="Wiegand S."/>
            <person name="Jogler M."/>
            <person name="Boedeker C."/>
            <person name="Pinto D."/>
            <person name="Vollmers J."/>
            <person name="Rivas-Marin E."/>
            <person name="Kohn T."/>
            <person name="Peeters S.H."/>
            <person name="Heuer A."/>
            <person name="Rast P."/>
            <person name="Oberbeckmann S."/>
            <person name="Bunk B."/>
            <person name="Jeske O."/>
            <person name="Meyerdierks A."/>
            <person name="Storesund J.E."/>
            <person name="Kallscheuer N."/>
            <person name="Luecker S."/>
            <person name="Lage O.M."/>
            <person name="Pohl T."/>
            <person name="Merkel B.J."/>
            <person name="Hornburger P."/>
            <person name="Mueller R.-W."/>
            <person name="Bruemmer F."/>
            <person name="Labrenz M."/>
            <person name="Spormann A.M."/>
            <person name="Op den Camp H."/>
            <person name="Overmann J."/>
            <person name="Amann R."/>
            <person name="Jetten M.S.M."/>
            <person name="Mascher T."/>
            <person name="Medema M.H."/>
            <person name="Devos D.P."/>
            <person name="Kaster A.-K."/>
            <person name="Ovreas L."/>
            <person name="Rohde M."/>
            <person name="Galperin M.Y."/>
            <person name="Jogler C."/>
        </authorList>
    </citation>
    <scope>NUCLEOTIDE SEQUENCE [LARGE SCALE GENOMIC DNA]</scope>
    <source>
        <strain evidence="4 5">UC8</strain>
    </source>
</reference>
<keyword evidence="2" id="KW-0812">Transmembrane</keyword>
<name>A0A5B9QML4_9BACT</name>
<dbReference type="SMART" id="SM00198">
    <property type="entry name" value="SCP"/>
    <property type="match status" value="1"/>
</dbReference>
<evidence type="ECO:0000256" key="2">
    <source>
        <dbReference type="SAM" id="Phobius"/>
    </source>
</evidence>
<dbReference type="InterPro" id="IPR036208">
    <property type="entry name" value="VHL_sf"/>
</dbReference>
<keyword evidence="2" id="KW-1133">Transmembrane helix</keyword>
<dbReference type="Proteomes" id="UP000325286">
    <property type="component" value="Chromosome"/>
</dbReference>
<dbReference type="InterPro" id="IPR001283">
    <property type="entry name" value="CRISP-related"/>
</dbReference>
<sequence length="519" mass="55527">MFLKRSLSIRFFGINVMSRHLLYRLLMYLFIVGTFGILVSHAGALPAQDTGVDQAVKRIVFANEHRADAQLYFVDEQGAETLYGEIPAGETIEQQSYAGHRWRLKAGDVVLGDYVASDAPLARVPVRPGMGGDGGGRVAAASGPQAWQSVRTQRKFVLEADGTWSDRTPDGAALGYRVHELNGENLTLVSPNGEYTLLNNSGLYQTDGEVWQLIEEGRFTKRASNAAHANRQPNDGTVTNRVWQSDANPDNPDQITLREGAGGNWVMAYTGGQLQLRVVAQQGNNVTLTSKDGSQYIVTANSIEQPYSVDDSPDGESRTRTLATGQWQSATITPDGGPTAGPEMQAQRFQPGQIDLGAAGAAPTAGGATGSSVSPADAAAALKVHNDARQRVRVQPLQWSAELARDAQAYAERLAQADNGLNHDPSLGNDGDGENLSWVSGGNAGAEYGAKDWLEERPIWEQNGAGDTGHYTQMVWHGSKQVGIGVARSASGGVFIVGRYRPGGNMTGEPPYPGSKPIQ</sequence>
<evidence type="ECO:0000256" key="1">
    <source>
        <dbReference type="SAM" id="MobiDB-lite"/>
    </source>
</evidence>
<dbReference type="InterPro" id="IPR037140">
    <property type="entry name" value="VHL_beta_dom_sf"/>
</dbReference>
<dbReference type="InterPro" id="IPR035940">
    <property type="entry name" value="CAP_sf"/>
</dbReference>
<dbReference type="AlphaFoldDB" id="A0A5B9QML4"/>
<keyword evidence="5" id="KW-1185">Reference proteome</keyword>
<dbReference type="InterPro" id="IPR018244">
    <property type="entry name" value="Allrgn_V5/Tpx1_CS"/>
</dbReference>
<protein>
    <submittedName>
        <fullName evidence="4">Cysteine-rich secretory protein family protein</fullName>
    </submittedName>
</protein>
<gene>
    <name evidence="4" type="ORF">UC8_06830</name>
</gene>
<organism evidence="4 5">
    <name type="scientific">Roseimaritima ulvae</name>
    <dbReference type="NCBI Taxonomy" id="980254"/>
    <lineage>
        <taxon>Bacteria</taxon>
        <taxon>Pseudomonadati</taxon>
        <taxon>Planctomycetota</taxon>
        <taxon>Planctomycetia</taxon>
        <taxon>Pirellulales</taxon>
        <taxon>Pirellulaceae</taxon>
        <taxon>Roseimaritima</taxon>
    </lineage>
</organism>
<dbReference type="Pfam" id="PF00188">
    <property type="entry name" value="CAP"/>
    <property type="match status" value="1"/>
</dbReference>
<dbReference type="Gene3D" id="2.60.40.780">
    <property type="entry name" value="von Hippel-Lindau disease tumour suppressor, beta domain"/>
    <property type="match status" value="1"/>
</dbReference>
<dbReference type="InterPro" id="IPR014044">
    <property type="entry name" value="CAP_dom"/>
</dbReference>
<dbReference type="PROSITE" id="PS01009">
    <property type="entry name" value="CRISP_1"/>
    <property type="match status" value="1"/>
</dbReference>
<dbReference type="PRINTS" id="PR00837">
    <property type="entry name" value="V5TPXLIKE"/>
</dbReference>
<feature type="compositionally biased region" description="Polar residues" evidence="1">
    <location>
        <begin position="231"/>
        <end position="251"/>
    </location>
</feature>
<feature type="region of interest" description="Disordered" evidence="1">
    <location>
        <begin position="420"/>
        <end position="440"/>
    </location>
</feature>
<keyword evidence="2" id="KW-0472">Membrane</keyword>
<proteinExistence type="predicted"/>
<dbReference type="InterPro" id="IPR034113">
    <property type="entry name" value="SCP_GAPR1-like"/>
</dbReference>
<dbReference type="Gene3D" id="3.40.33.10">
    <property type="entry name" value="CAP"/>
    <property type="match status" value="1"/>
</dbReference>
<dbReference type="SUPFAM" id="SSF49468">
    <property type="entry name" value="VHL"/>
    <property type="match status" value="1"/>
</dbReference>
<evidence type="ECO:0000313" key="4">
    <source>
        <dbReference type="EMBL" id="QEG38725.1"/>
    </source>
</evidence>
<dbReference type="EMBL" id="CP042914">
    <property type="protein sequence ID" value="QEG38725.1"/>
    <property type="molecule type" value="Genomic_DNA"/>
</dbReference>
<dbReference type="GO" id="GO:0005576">
    <property type="term" value="C:extracellular region"/>
    <property type="evidence" value="ECO:0007669"/>
    <property type="project" value="InterPro"/>
</dbReference>
<feature type="region of interest" description="Disordered" evidence="1">
    <location>
        <begin position="225"/>
        <end position="251"/>
    </location>
</feature>
<feature type="domain" description="SCP" evidence="3">
    <location>
        <begin position="376"/>
        <end position="508"/>
    </location>
</feature>
<dbReference type="KEGG" id="rul:UC8_06830"/>
<dbReference type="SUPFAM" id="SSF55797">
    <property type="entry name" value="PR-1-like"/>
    <property type="match status" value="1"/>
</dbReference>
<evidence type="ECO:0000259" key="3">
    <source>
        <dbReference type="SMART" id="SM00198"/>
    </source>
</evidence>